<dbReference type="RefSeq" id="XP_001418222.1">
    <property type="nucleotide sequence ID" value="XM_001418185.1"/>
</dbReference>
<protein>
    <submittedName>
        <fullName evidence="2">Uncharacterized protein</fullName>
    </submittedName>
</protein>
<dbReference type="GeneID" id="5002330"/>
<dbReference type="Proteomes" id="UP000001568">
    <property type="component" value="Chromosome 6"/>
</dbReference>
<accession>A4RYU3</accession>
<evidence type="ECO:0000256" key="1">
    <source>
        <dbReference type="SAM" id="MobiDB-lite"/>
    </source>
</evidence>
<dbReference type="EMBL" id="CP000586">
    <property type="protein sequence ID" value="ABO96515.1"/>
    <property type="molecule type" value="Genomic_DNA"/>
</dbReference>
<proteinExistence type="predicted"/>
<feature type="region of interest" description="Disordered" evidence="1">
    <location>
        <begin position="126"/>
        <end position="206"/>
    </location>
</feature>
<dbReference type="HOGENOM" id="CLU_1333852_0_0_1"/>
<dbReference type="KEGG" id="olu:OSTLU_32148"/>
<evidence type="ECO:0000313" key="3">
    <source>
        <dbReference type="Proteomes" id="UP000001568"/>
    </source>
</evidence>
<organism evidence="2 3">
    <name type="scientific">Ostreococcus lucimarinus (strain CCE9901)</name>
    <dbReference type="NCBI Taxonomy" id="436017"/>
    <lineage>
        <taxon>Eukaryota</taxon>
        <taxon>Viridiplantae</taxon>
        <taxon>Chlorophyta</taxon>
        <taxon>Mamiellophyceae</taxon>
        <taxon>Mamiellales</taxon>
        <taxon>Bathycoccaceae</taxon>
        <taxon>Ostreococcus</taxon>
    </lineage>
</organism>
<name>A4RYU3_OSTLU</name>
<keyword evidence="3" id="KW-1185">Reference proteome</keyword>
<evidence type="ECO:0000313" key="2">
    <source>
        <dbReference type="EMBL" id="ABO96515.1"/>
    </source>
</evidence>
<sequence length="206" mass="23120">MVRENDDDGGAEAAERECRREKAQLREALERQIEAKRLERERERAARARAEEEEERRLREEQAELTRRFERRRRFGLADGLADDLHDASLSASEGGSGASGATNVMNAASNGDAFEFIKVESTFVELSRDDEESDADEKSKPPEVIHSPPPRQLTVVETVMTEPAKPSPANKTEDESDDDEPLLRQGSVKAMAKMWDTPVKSKRAP</sequence>
<dbReference type="Gramene" id="ABO96515">
    <property type="protein sequence ID" value="ABO96515"/>
    <property type="gene ID" value="OSTLU_32148"/>
</dbReference>
<gene>
    <name evidence="2" type="ORF">OSTLU_32148</name>
</gene>
<dbReference type="AlphaFoldDB" id="A4RYU3"/>
<feature type="region of interest" description="Disordered" evidence="1">
    <location>
        <begin position="34"/>
        <end position="61"/>
    </location>
</feature>
<reference evidence="2 3" key="1">
    <citation type="journal article" date="2007" name="Proc. Natl. Acad. Sci. U.S.A.">
        <title>The tiny eukaryote Ostreococcus provides genomic insights into the paradox of plankton speciation.</title>
        <authorList>
            <person name="Palenik B."/>
            <person name="Grimwood J."/>
            <person name="Aerts A."/>
            <person name="Rouze P."/>
            <person name="Salamov A."/>
            <person name="Putnam N."/>
            <person name="Dupont C."/>
            <person name="Jorgensen R."/>
            <person name="Derelle E."/>
            <person name="Rombauts S."/>
            <person name="Zhou K."/>
            <person name="Otillar R."/>
            <person name="Merchant S.S."/>
            <person name="Podell S."/>
            <person name="Gaasterland T."/>
            <person name="Napoli C."/>
            <person name="Gendler K."/>
            <person name="Manuell A."/>
            <person name="Tai V."/>
            <person name="Vallon O."/>
            <person name="Piganeau G."/>
            <person name="Jancek S."/>
            <person name="Heijde M."/>
            <person name="Jabbari K."/>
            <person name="Bowler C."/>
            <person name="Lohr M."/>
            <person name="Robbens S."/>
            <person name="Werner G."/>
            <person name="Dubchak I."/>
            <person name="Pazour G.J."/>
            <person name="Ren Q."/>
            <person name="Paulsen I."/>
            <person name="Delwiche C."/>
            <person name="Schmutz J."/>
            <person name="Rokhsar D."/>
            <person name="Van de Peer Y."/>
            <person name="Moreau H."/>
            <person name="Grigoriev I.V."/>
        </authorList>
    </citation>
    <scope>NUCLEOTIDE SEQUENCE [LARGE SCALE GENOMIC DNA]</scope>
    <source>
        <strain evidence="2 3">CCE9901</strain>
    </source>
</reference>